<proteinExistence type="predicted"/>
<reference evidence="2" key="1">
    <citation type="submission" date="2021-01" db="EMBL/GenBank/DDBJ databases">
        <authorList>
            <consortium name="Genoscope - CEA"/>
            <person name="William W."/>
        </authorList>
    </citation>
    <scope>NUCLEOTIDE SEQUENCE</scope>
</reference>
<dbReference type="Proteomes" id="UP000692954">
    <property type="component" value="Unassembled WGS sequence"/>
</dbReference>
<organism evidence="2 3">
    <name type="scientific">Paramecium sonneborni</name>
    <dbReference type="NCBI Taxonomy" id="65129"/>
    <lineage>
        <taxon>Eukaryota</taxon>
        <taxon>Sar</taxon>
        <taxon>Alveolata</taxon>
        <taxon>Ciliophora</taxon>
        <taxon>Intramacronucleata</taxon>
        <taxon>Oligohymenophorea</taxon>
        <taxon>Peniculida</taxon>
        <taxon>Parameciidae</taxon>
        <taxon>Paramecium</taxon>
    </lineage>
</organism>
<dbReference type="FunFam" id="1.10.8.270:FF:000084">
    <property type="entry name" value="Uncharacterized protein"/>
    <property type="match status" value="1"/>
</dbReference>
<comment type="caution">
    <text evidence="2">The sequence shown here is derived from an EMBL/GenBank/DDBJ whole genome shotgun (WGS) entry which is preliminary data.</text>
</comment>
<gene>
    <name evidence="2" type="ORF">PSON_ATCC_30995.1.T1420025</name>
</gene>
<sequence length="450" mass="53128">MQESQNSTLENQVAFGSDVFEIIDKVNKNPCQGQNLIRKQSFGNKQAIRSISSLKNNESKIKLNNRQQLKKSKDDHPLTQKEQFDYKLIQVEISDFIIIEHQQGGRDYKILDQNDWKRIIKQKSLNGYQMHDIHVTLLTQNLFFIERREIWQLFCSIDSIKQQIQQKNTSFQKYSSQNNYFSTKIDLDIPRALKNNKFLTSQENQNSLRKILIAYANYDPELGYTSGMNIIAANLLICYDLRTNDEKFLEDVEIIDPLRDENVFYLFIYIMVELNWRSVFIPGFPGITRMIKVLDLKFKNELPKLYAHFQDLNINLNACFQQQYLSLLMNEISWEISRMIFDILLFEGEVIIHTFLIGMLKYCQENLLKMQTFEQITNFCMCEMIVQFYELFSVKFIGNKDFATILLNLGFIKIQGEIIVPQPSSPVVQVKQNKFEIWKGTFLKNFFKKK</sequence>
<dbReference type="GO" id="GO:0005096">
    <property type="term" value="F:GTPase activator activity"/>
    <property type="evidence" value="ECO:0007669"/>
    <property type="project" value="TreeGrafter"/>
</dbReference>
<dbReference type="Pfam" id="PF00566">
    <property type="entry name" value="RabGAP-TBC"/>
    <property type="match status" value="1"/>
</dbReference>
<dbReference type="InterPro" id="IPR000195">
    <property type="entry name" value="Rab-GAP-TBC_dom"/>
</dbReference>
<evidence type="ECO:0000259" key="1">
    <source>
        <dbReference type="PROSITE" id="PS50086"/>
    </source>
</evidence>
<evidence type="ECO:0000313" key="2">
    <source>
        <dbReference type="EMBL" id="CAD8123015.1"/>
    </source>
</evidence>
<evidence type="ECO:0000313" key="3">
    <source>
        <dbReference type="Proteomes" id="UP000692954"/>
    </source>
</evidence>
<keyword evidence="3" id="KW-1185">Reference proteome</keyword>
<dbReference type="OrthoDB" id="294251at2759"/>
<name>A0A8S1R6D2_9CILI</name>
<dbReference type="PROSITE" id="PS50086">
    <property type="entry name" value="TBC_RABGAP"/>
    <property type="match status" value="1"/>
</dbReference>
<dbReference type="AlphaFoldDB" id="A0A8S1R6D2"/>
<feature type="domain" description="Rab-GAP TBC" evidence="1">
    <location>
        <begin position="141"/>
        <end position="348"/>
    </location>
</feature>
<dbReference type="SMART" id="SM00164">
    <property type="entry name" value="TBC"/>
    <property type="match status" value="1"/>
</dbReference>
<protein>
    <recommendedName>
        <fullName evidence="1">Rab-GAP TBC domain-containing protein</fullName>
    </recommendedName>
</protein>
<dbReference type="InterPro" id="IPR050302">
    <property type="entry name" value="Rab_GAP_TBC_domain"/>
</dbReference>
<dbReference type="PANTHER" id="PTHR47219">
    <property type="entry name" value="RAB GTPASE-ACTIVATING PROTEIN 1-LIKE"/>
    <property type="match status" value="1"/>
</dbReference>
<dbReference type="GO" id="GO:0031267">
    <property type="term" value="F:small GTPase binding"/>
    <property type="evidence" value="ECO:0007669"/>
    <property type="project" value="TreeGrafter"/>
</dbReference>
<dbReference type="PANTHER" id="PTHR47219:SF20">
    <property type="entry name" value="TBC1 DOMAIN FAMILY MEMBER 2B"/>
    <property type="match status" value="1"/>
</dbReference>
<dbReference type="EMBL" id="CAJJDN010000142">
    <property type="protein sequence ID" value="CAD8123015.1"/>
    <property type="molecule type" value="Genomic_DNA"/>
</dbReference>
<accession>A0A8S1R6D2</accession>